<feature type="binding site" evidence="2">
    <location>
        <position position="180"/>
    </location>
    <ligand>
        <name>Fe cation</name>
        <dbReference type="ChEBI" id="CHEBI:24875"/>
        <label>1</label>
    </ligand>
</feature>
<dbReference type="PANTHER" id="PTHR36303:SF1">
    <property type="entry name" value="2',3'-CYCLIC-NUCLEOTIDE 2'-PHOSPHODIESTERASE"/>
    <property type="match status" value="1"/>
</dbReference>
<dbReference type="EMBL" id="JAMZFT010000001">
    <property type="protein sequence ID" value="MCP1334885.1"/>
    <property type="molecule type" value="Genomic_DNA"/>
</dbReference>
<dbReference type="AlphaFoldDB" id="A0A9J6P8J4"/>
<proteinExistence type="predicted"/>
<dbReference type="Gene3D" id="3.60.21.10">
    <property type="match status" value="1"/>
</dbReference>
<dbReference type="GO" id="GO:0046872">
    <property type="term" value="F:metal ion binding"/>
    <property type="evidence" value="ECO:0007669"/>
    <property type="project" value="UniProtKB-KW"/>
</dbReference>
<accession>A0A9J6P8J4</accession>
<feature type="active site" description="Proton donor" evidence="1">
    <location>
        <position position="68"/>
    </location>
</feature>
<dbReference type="PIRSF" id="PIRSF004789">
    <property type="entry name" value="DR1281"/>
    <property type="match status" value="1"/>
</dbReference>
<dbReference type="InterPro" id="IPR005235">
    <property type="entry name" value="YmdB-like"/>
</dbReference>
<dbReference type="Pfam" id="PF13277">
    <property type="entry name" value="YmdB"/>
    <property type="match status" value="1"/>
</dbReference>
<evidence type="ECO:0000256" key="2">
    <source>
        <dbReference type="PIRSR" id="PIRSR004789-51"/>
    </source>
</evidence>
<feature type="binding site" evidence="2">
    <location>
        <position position="40"/>
    </location>
    <ligand>
        <name>Fe cation</name>
        <dbReference type="ChEBI" id="CHEBI:24875"/>
        <label>1</label>
    </ligand>
</feature>
<feature type="binding site" evidence="2">
    <location>
        <position position="39"/>
    </location>
    <ligand>
        <name>Fe cation</name>
        <dbReference type="ChEBI" id="CHEBI:24875"/>
        <label>1</label>
    </ligand>
</feature>
<dbReference type="CDD" id="cd07382">
    <property type="entry name" value="MPP_DR1281"/>
    <property type="match status" value="1"/>
</dbReference>
<evidence type="ECO:0000313" key="4">
    <source>
        <dbReference type="Proteomes" id="UP001055804"/>
    </source>
</evidence>
<keyword evidence="4" id="KW-1185">Reference proteome</keyword>
<comment type="caution">
    <text evidence="3">The sequence shown here is derived from an EMBL/GenBank/DDBJ whole genome shotgun (WGS) entry which is preliminary data.</text>
</comment>
<protein>
    <submittedName>
        <fullName evidence="3">YmdB family metallophosphoesterase</fullName>
    </submittedName>
</protein>
<evidence type="ECO:0000313" key="3">
    <source>
        <dbReference type="EMBL" id="MCP1334885.1"/>
    </source>
</evidence>
<dbReference type="Proteomes" id="UP001055804">
    <property type="component" value="Unassembled WGS sequence"/>
</dbReference>
<keyword evidence="2" id="KW-0479">Metal-binding</keyword>
<name>A0A9J6P8J4_9PROT</name>
<dbReference type="SUPFAM" id="SSF56300">
    <property type="entry name" value="Metallo-dependent phosphatases"/>
    <property type="match status" value="1"/>
</dbReference>
<sequence>MRLVYLGDIVGRAGRDAVVERAGEIRRRLDADLLIVNGENAAGGFGITQKICEDLYAAGVDVISTGNHVWDQRELLDYIDSDPRLIRPINFPAGTPGRGATMVESARGHQVLVINAMGRIFMDPLDDPFAGVEEQLALCRLRESVDAIVVDIHAEASSEKMAMGHFCDGRASFVVGSHSHVPTADAQILPGGTAYQTDAGMCGDYDSVIGMEKTEPLNRFTRKIAQGRFAPAMGEATVCGVAVETDPATGLAVRVAPIRLGGRLAETFPDWAAQGRAAAE</sequence>
<organism evidence="3 4">
    <name type="scientific">Futiania mangrovi</name>
    <dbReference type="NCBI Taxonomy" id="2959716"/>
    <lineage>
        <taxon>Bacteria</taxon>
        <taxon>Pseudomonadati</taxon>
        <taxon>Pseudomonadota</taxon>
        <taxon>Alphaproteobacteria</taxon>
        <taxon>Futianiales</taxon>
        <taxon>Futianiaceae</taxon>
        <taxon>Futiania</taxon>
    </lineage>
</organism>
<feature type="binding site" evidence="2">
    <location>
        <position position="178"/>
    </location>
    <ligand>
        <name>Fe cation</name>
        <dbReference type="ChEBI" id="CHEBI:24875"/>
        <label>2</label>
    </ligand>
</feature>
<dbReference type="GO" id="GO:0004113">
    <property type="term" value="F:2',3'-cyclic-nucleotide 3'-phosphodiesterase activity"/>
    <property type="evidence" value="ECO:0007669"/>
    <property type="project" value="TreeGrafter"/>
</dbReference>
<feature type="binding site" evidence="2">
    <location>
        <position position="8"/>
    </location>
    <ligand>
        <name>Fe cation</name>
        <dbReference type="ChEBI" id="CHEBI:24875"/>
        <label>1</label>
    </ligand>
</feature>
<dbReference type="PANTHER" id="PTHR36303">
    <property type="entry name" value="2',3'-CYCLIC-NUCLEOTIDE 2'-PHOSPHODIESTERASE"/>
    <property type="match status" value="1"/>
</dbReference>
<dbReference type="RefSeq" id="WP_269330851.1">
    <property type="nucleotide sequence ID" value="NZ_JAMZFT010000001.1"/>
</dbReference>
<dbReference type="InterPro" id="IPR029052">
    <property type="entry name" value="Metallo-depent_PP-like"/>
</dbReference>
<gene>
    <name evidence="3" type="ORF">NJQ99_00510</name>
</gene>
<feature type="binding site" evidence="2">
    <location>
        <position position="67"/>
    </location>
    <ligand>
        <name>Fe cation</name>
        <dbReference type="ChEBI" id="CHEBI:24875"/>
        <label>2</label>
    </ligand>
</feature>
<feature type="binding site" evidence="2">
    <location>
        <position position="39"/>
    </location>
    <ligand>
        <name>Fe cation</name>
        <dbReference type="ChEBI" id="CHEBI:24875"/>
        <label>2</label>
    </ligand>
</feature>
<feature type="binding site" evidence="2">
    <location>
        <position position="153"/>
    </location>
    <ligand>
        <name>Fe cation</name>
        <dbReference type="ChEBI" id="CHEBI:24875"/>
        <label>2</label>
    </ligand>
</feature>
<evidence type="ECO:0000256" key="1">
    <source>
        <dbReference type="PIRSR" id="PIRSR004789-50"/>
    </source>
</evidence>
<reference evidence="3" key="1">
    <citation type="submission" date="2022-06" db="EMBL/GenBank/DDBJ databases">
        <title>Isolation and Genomics of Futiania mangrovii gen. nov., sp. nov., a Rare and Metabolically-versatile member in the Class Alphaproteobacteria.</title>
        <authorList>
            <person name="Liu L."/>
            <person name="Huang W.-C."/>
            <person name="Pan J."/>
            <person name="Li J."/>
            <person name="Huang Y."/>
            <person name="Du H."/>
            <person name="Liu Y."/>
            <person name="Li M."/>
        </authorList>
    </citation>
    <scope>NUCLEOTIDE SEQUENCE</scope>
    <source>
        <strain evidence="3">FT118</strain>
    </source>
</reference>